<dbReference type="Proteomes" id="UP000070352">
    <property type="component" value="Unassembled WGS sequence"/>
</dbReference>
<reference evidence="10 11" key="1">
    <citation type="submission" date="2016-02" db="EMBL/GenBank/DDBJ databases">
        <title>Draft Genome for Tepidibacillus decaturensis nov. sp. Strain Z9, an Anaerobic, Moderately Thermophilic and Heterotrophic Bacterium from Deep Subsurface of the Illinois Basin, USA.</title>
        <authorList>
            <person name="Dong Y."/>
            <person name="Chang J.Y."/>
            <person name="Sanford R."/>
            <person name="Fouke B.W."/>
        </authorList>
    </citation>
    <scope>NUCLEOTIDE SEQUENCE [LARGE SCALE GENOMIC DNA]</scope>
    <source>
        <strain evidence="10 11">Z9</strain>
    </source>
</reference>
<proteinExistence type="inferred from homology"/>
<accession>A0A135L5T7</accession>
<keyword evidence="7 9" id="KW-1133">Transmembrane helix</keyword>
<dbReference type="PANTHER" id="PTHR34308:SF1">
    <property type="entry name" value="COBALAMIN BIOSYNTHESIS PROTEIN CBIB"/>
    <property type="match status" value="1"/>
</dbReference>
<dbReference type="Pfam" id="PF03186">
    <property type="entry name" value="CobD_Cbib"/>
    <property type="match status" value="1"/>
</dbReference>
<feature type="transmembrane region" description="Helical" evidence="9">
    <location>
        <begin position="298"/>
        <end position="318"/>
    </location>
</feature>
<sequence>MDQYLYWQVIAAFLIDLWIGDPKQLTHPVVLIGKAIRNMETFLRRFTFHFSERLLGIILVIIIVGSSYGLVWLILFVMNQVHLWLSLLVGAWLISTTIATKGLADEGKKLFSLLKAKELEEAKKQVGYIVSRDTDHMDESEVIRATVETIAENIVDAVISPLFYAILGGPALAMVYRAANTLDSMCGYKNERYRDFGFASARFDDLLNYIPARITGVLIVLAAWLLQLDAKKSLSIWFRDAHLHPSPNSGIPEASVAGALHIRLGGVNIYFGQPKKRAYMGDDLKPLQVEHIQQTIQLLYGVSGIFIGLYTVIFWSLYFTN</sequence>
<evidence type="ECO:0000256" key="3">
    <source>
        <dbReference type="ARBA" id="ARBA00006263"/>
    </source>
</evidence>
<dbReference type="GO" id="GO:0009236">
    <property type="term" value="P:cobalamin biosynthetic process"/>
    <property type="evidence" value="ECO:0007669"/>
    <property type="project" value="UniProtKB-UniRule"/>
</dbReference>
<keyword evidence="4 9" id="KW-1003">Cell membrane</keyword>
<comment type="subcellular location">
    <subcellularLocation>
        <location evidence="1 9">Cell membrane</location>
        <topology evidence="1 9">Multi-pass membrane protein</topology>
    </subcellularLocation>
</comment>
<dbReference type="AlphaFoldDB" id="A0A135L5T7"/>
<comment type="pathway">
    <text evidence="2 9">Cofactor biosynthesis; adenosylcobalamin biosynthesis.</text>
</comment>
<dbReference type="NCBIfam" id="NF002281">
    <property type="entry name" value="PRK01209.2-5"/>
    <property type="match status" value="1"/>
</dbReference>
<dbReference type="GO" id="GO:0048472">
    <property type="term" value="F:threonine-phosphate decarboxylase activity"/>
    <property type="evidence" value="ECO:0007669"/>
    <property type="project" value="InterPro"/>
</dbReference>
<dbReference type="OrthoDB" id="9811967at2"/>
<feature type="transmembrane region" description="Helical" evidence="9">
    <location>
        <begin position="54"/>
        <end position="77"/>
    </location>
</feature>
<evidence type="ECO:0000256" key="5">
    <source>
        <dbReference type="ARBA" id="ARBA00022573"/>
    </source>
</evidence>
<keyword evidence="11" id="KW-1185">Reference proteome</keyword>
<dbReference type="HAMAP" id="MF_00024">
    <property type="entry name" value="CobD_CbiB"/>
    <property type="match status" value="1"/>
</dbReference>
<comment type="caution">
    <text evidence="10">The sequence shown here is derived from an EMBL/GenBank/DDBJ whole genome shotgun (WGS) entry which is preliminary data.</text>
</comment>
<keyword evidence="5 9" id="KW-0169">Cobalamin biosynthesis</keyword>
<organism evidence="10 11">
    <name type="scientific">Tepidibacillus decaturensis</name>
    <dbReference type="NCBI Taxonomy" id="1413211"/>
    <lineage>
        <taxon>Bacteria</taxon>
        <taxon>Bacillati</taxon>
        <taxon>Bacillota</taxon>
        <taxon>Bacilli</taxon>
        <taxon>Bacillales</taxon>
        <taxon>Bacillaceae</taxon>
        <taxon>Tepidibacillus</taxon>
    </lineage>
</organism>
<evidence type="ECO:0000256" key="8">
    <source>
        <dbReference type="ARBA" id="ARBA00023136"/>
    </source>
</evidence>
<dbReference type="GO" id="GO:0015420">
    <property type="term" value="F:ABC-type vitamin B12 transporter activity"/>
    <property type="evidence" value="ECO:0007669"/>
    <property type="project" value="UniProtKB-UniRule"/>
</dbReference>
<comment type="function">
    <text evidence="9">Converts cobyric acid to cobinamide by the addition of aminopropanol on the F carboxylic group.</text>
</comment>
<dbReference type="RefSeq" id="WP_068725937.1">
    <property type="nucleotide sequence ID" value="NZ_LSKU01000001.1"/>
</dbReference>
<evidence type="ECO:0000256" key="7">
    <source>
        <dbReference type="ARBA" id="ARBA00022989"/>
    </source>
</evidence>
<dbReference type="PANTHER" id="PTHR34308">
    <property type="entry name" value="COBALAMIN BIOSYNTHESIS PROTEIN CBIB"/>
    <property type="match status" value="1"/>
</dbReference>
<evidence type="ECO:0000256" key="6">
    <source>
        <dbReference type="ARBA" id="ARBA00022692"/>
    </source>
</evidence>
<name>A0A135L5T7_9BACI</name>
<evidence type="ECO:0000256" key="4">
    <source>
        <dbReference type="ARBA" id="ARBA00022475"/>
    </source>
</evidence>
<dbReference type="UniPathway" id="UPA00148"/>
<evidence type="ECO:0000256" key="9">
    <source>
        <dbReference type="HAMAP-Rule" id="MF_00024"/>
    </source>
</evidence>
<dbReference type="STRING" id="1413211.U473_10165"/>
<gene>
    <name evidence="9" type="primary">cobD</name>
    <name evidence="10" type="ORF">U473_10165</name>
</gene>
<dbReference type="InterPro" id="IPR004485">
    <property type="entry name" value="Cobalamin_biosynth_CobD/CbiB"/>
</dbReference>
<evidence type="ECO:0000313" key="10">
    <source>
        <dbReference type="EMBL" id="KXG44331.1"/>
    </source>
</evidence>
<dbReference type="GO" id="GO:0005886">
    <property type="term" value="C:plasma membrane"/>
    <property type="evidence" value="ECO:0007669"/>
    <property type="project" value="UniProtKB-SubCell"/>
</dbReference>
<keyword evidence="6 9" id="KW-0812">Transmembrane</keyword>
<protein>
    <recommendedName>
        <fullName evidence="9">Cobalamin biosynthesis protein CobD</fullName>
    </recommendedName>
</protein>
<keyword evidence="8 9" id="KW-0472">Membrane</keyword>
<dbReference type="NCBIfam" id="TIGR00380">
    <property type="entry name" value="cobal_cbiB"/>
    <property type="match status" value="1"/>
</dbReference>
<dbReference type="EMBL" id="LSKU01000001">
    <property type="protein sequence ID" value="KXG44331.1"/>
    <property type="molecule type" value="Genomic_DNA"/>
</dbReference>
<feature type="transmembrane region" description="Helical" evidence="9">
    <location>
        <begin position="206"/>
        <end position="226"/>
    </location>
</feature>
<feature type="transmembrane region" description="Helical" evidence="9">
    <location>
        <begin position="83"/>
        <end position="104"/>
    </location>
</feature>
<evidence type="ECO:0000256" key="1">
    <source>
        <dbReference type="ARBA" id="ARBA00004651"/>
    </source>
</evidence>
<evidence type="ECO:0000313" key="11">
    <source>
        <dbReference type="Proteomes" id="UP000070352"/>
    </source>
</evidence>
<evidence type="ECO:0000256" key="2">
    <source>
        <dbReference type="ARBA" id="ARBA00004953"/>
    </source>
</evidence>
<comment type="similarity">
    <text evidence="3 9">Belongs to the CobD/CbiB family.</text>
</comment>
<feature type="transmembrane region" description="Helical" evidence="9">
    <location>
        <begin position="162"/>
        <end position="179"/>
    </location>
</feature>